<protein>
    <recommendedName>
        <fullName evidence="8">L-lactate permease</fullName>
    </recommendedName>
</protein>
<evidence type="ECO:0000256" key="1">
    <source>
        <dbReference type="ARBA" id="ARBA00004651"/>
    </source>
</evidence>
<keyword evidence="7 8" id="KW-0472">Membrane</keyword>
<dbReference type="AlphaFoldDB" id="A0A212K4N0"/>
<evidence type="ECO:0000256" key="8">
    <source>
        <dbReference type="RuleBase" id="RU365092"/>
    </source>
</evidence>
<keyword evidence="4 8" id="KW-1003">Cell membrane</keyword>
<evidence type="ECO:0000256" key="5">
    <source>
        <dbReference type="ARBA" id="ARBA00022692"/>
    </source>
</evidence>
<evidence type="ECO:0000256" key="6">
    <source>
        <dbReference type="ARBA" id="ARBA00022989"/>
    </source>
</evidence>
<dbReference type="PANTHER" id="PTHR30003">
    <property type="entry name" value="L-LACTATE PERMEASE"/>
    <property type="match status" value="1"/>
</dbReference>
<dbReference type="EMBL" id="FLUQ01000002">
    <property type="protein sequence ID" value="SBW06455.1"/>
    <property type="molecule type" value="Genomic_DNA"/>
</dbReference>
<feature type="transmembrane region" description="Helical" evidence="8">
    <location>
        <begin position="433"/>
        <end position="450"/>
    </location>
</feature>
<dbReference type="GO" id="GO:0015129">
    <property type="term" value="F:lactate transmembrane transporter activity"/>
    <property type="evidence" value="ECO:0007669"/>
    <property type="project" value="UniProtKB-UniRule"/>
</dbReference>
<comment type="subcellular location">
    <subcellularLocation>
        <location evidence="1 8">Cell membrane</location>
        <topology evidence="1 8">Multi-pass membrane protein</topology>
    </subcellularLocation>
</comment>
<feature type="transmembrane region" description="Helical" evidence="8">
    <location>
        <begin position="69"/>
        <end position="91"/>
    </location>
</feature>
<reference evidence="9" key="1">
    <citation type="submission" date="2016-04" db="EMBL/GenBank/DDBJ databases">
        <authorList>
            <person name="Evans L.H."/>
            <person name="Alamgir A."/>
            <person name="Owens N."/>
            <person name="Weber N.D."/>
            <person name="Virtaneva K."/>
            <person name="Barbian K."/>
            <person name="Babar A."/>
            <person name="Rosenke K."/>
        </authorList>
    </citation>
    <scope>NUCLEOTIDE SEQUENCE</scope>
    <source>
        <strain evidence="9">86</strain>
    </source>
</reference>
<dbReference type="Pfam" id="PF02652">
    <property type="entry name" value="Lactate_perm"/>
    <property type="match status" value="1"/>
</dbReference>
<feature type="transmembrane region" description="Helical" evidence="8">
    <location>
        <begin position="218"/>
        <end position="242"/>
    </location>
</feature>
<feature type="transmembrane region" description="Helical" evidence="8">
    <location>
        <begin position="112"/>
        <end position="129"/>
    </location>
</feature>
<feature type="transmembrane region" description="Helical" evidence="8">
    <location>
        <begin position="135"/>
        <end position="155"/>
    </location>
</feature>
<evidence type="ECO:0000256" key="2">
    <source>
        <dbReference type="ARBA" id="ARBA00010100"/>
    </source>
</evidence>
<name>A0A212K4N0_9DELT</name>
<evidence type="ECO:0000256" key="4">
    <source>
        <dbReference type="ARBA" id="ARBA00022475"/>
    </source>
</evidence>
<organism evidence="9">
    <name type="scientific">uncultured delta proteobacterium</name>
    <dbReference type="NCBI Taxonomy" id="34034"/>
    <lineage>
        <taxon>Bacteria</taxon>
        <taxon>Deltaproteobacteria</taxon>
        <taxon>environmental samples</taxon>
    </lineage>
</organism>
<evidence type="ECO:0000256" key="7">
    <source>
        <dbReference type="ARBA" id="ARBA00023136"/>
    </source>
</evidence>
<feature type="transmembrane region" description="Helical" evidence="8">
    <location>
        <begin position="317"/>
        <end position="337"/>
    </location>
</feature>
<feature type="transmembrane region" description="Helical" evidence="8">
    <location>
        <begin position="12"/>
        <end position="31"/>
    </location>
</feature>
<dbReference type="GO" id="GO:0015295">
    <property type="term" value="F:solute:proton symporter activity"/>
    <property type="evidence" value="ECO:0007669"/>
    <property type="project" value="TreeGrafter"/>
</dbReference>
<comment type="similarity">
    <text evidence="2 8">Belongs to the lactate permease family.</text>
</comment>
<feature type="transmembrane region" description="Helical" evidence="8">
    <location>
        <begin position="38"/>
        <end position="57"/>
    </location>
</feature>
<keyword evidence="5 8" id="KW-0812">Transmembrane</keyword>
<comment type="function">
    <text evidence="8">Uptake of L-lactate across the membrane. Can also transport D-lactate and glycolate.</text>
</comment>
<keyword evidence="3 8" id="KW-0813">Transport</keyword>
<sequence>MLDMPPFTQSVYAPLVAMLPVLWLFVSLGVLKMSTPVACAAGLAMSAVLAVAGWGFTPVLAAKAFLDGAAFALMPILWVIFAALLTYSIAVETKAMDRIKDLLASVSRDRRIQALLIAWGFGGFMESVAGFGTAVAVPAAVLVSLGFAPFCAAVVCLLANTVAVAFGVVGIPVITLAWITDLPVTELSTRIVLQLTAFVFIVPIFIVTAVTGSVRGVAGVWVHALGAGASFGVVQFIAARYIGPEMPAILGSLAAFATTAALAKYLPPKQIWTFAHDGEESVLHGGETRAGGIRPREQTAGGARLDLAAQLKAWSPYIVLLILVLASRMIGPVNALLAKATSLHAIYDGPGGKPLAVAWLLTPGTLVLIAALIGGRIQGASFGAILRLSGKTARQMGKSVITIVCIVALAKMLGYSGMVNTVAVALADVAGTFYPLVAPVLGMLGTFITGSDTSSNILFGQLQKQVALSIGVSPIWIAAANTSGACIGKIISLQSIAIAGISANIAGREGELLIVCVKYALPFIVALGALVFAVA</sequence>
<feature type="transmembrane region" description="Helical" evidence="8">
    <location>
        <begin position="191"/>
        <end position="211"/>
    </location>
</feature>
<feature type="transmembrane region" description="Helical" evidence="8">
    <location>
        <begin position="400"/>
        <end position="427"/>
    </location>
</feature>
<feature type="transmembrane region" description="Helical" evidence="8">
    <location>
        <begin position="357"/>
        <end position="379"/>
    </location>
</feature>
<evidence type="ECO:0000256" key="3">
    <source>
        <dbReference type="ARBA" id="ARBA00022448"/>
    </source>
</evidence>
<feature type="transmembrane region" description="Helical" evidence="8">
    <location>
        <begin position="162"/>
        <end position="179"/>
    </location>
</feature>
<dbReference type="PANTHER" id="PTHR30003:SF0">
    <property type="entry name" value="GLYCOLATE PERMEASE GLCA-RELATED"/>
    <property type="match status" value="1"/>
</dbReference>
<feature type="transmembrane region" description="Helical" evidence="8">
    <location>
        <begin position="512"/>
        <end position="534"/>
    </location>
</feature>
<keyword evidence="6 8" id="KW-1133">Transmembrane helix</keyword>
<accession>A0A212K4N0</accession>
<proteinExistence type="inferred from homology"/>
<dbReference type="GO" id="GO:0005886">
    <property type="term" value="C:plasma membrane"/>
    <property type="evidence" value="ECO:0007669"/>
    <property type="project" value="UniProtKB-SubCell"/>
</dbReference>
<dbReference type="InterPro" id="IPR003804">
    <property type="entry name" value="Lactate_perm"/>
</dbReference>
<evidence type="ECO:0000313" key="9">
    <source>
        <dbReference type="EMBL" id="SBW06455.1"/>
    </source>
</evidence>
<gene>
    <name evidence="9" type="ORF">KL86DPRO_20663</name>
</gene>
<feature type="transmembrane region" description="Helical" evidence="8">
    <location>
        <begin position="248"/>
        <end position="266"/>
    </location>
</feature>